<dbReference type="AlphaFoldDB" id="A0A0F9MCU5"/>
<dbReference type="EMBL" id="LAZR01005016">
    <property type="protein sequence ID" value="KKN03609.1"/>
    <property type="molecule type" value="Genomic_DNA"/>
</dbReference>
<name>A0A0F9MCU5_9ZZZZ</name>
<gene>
    <name evidence="1" type="ORF">LCGC14_1105970</name>
</gene>
<comment type="caution">
    <text evidence="1">The sequence shown here is derived from an EMBL/GenBank/DDBJ whole genome shotgun (WGS) entry which is preliminary data.</text>
</comment>
<accession>A0A0F9MCU5</accession>
<proteinExistence type="predicted"/>
<organism evidence="1">
    <name type="scientific">marine sediment metagenome</name>
    <dbReference type="NCBI Taxonomy" id="412755"/>
    <lineage>
        <taxon>unclassified sequences</taxon>
        <taxon>metagenomes</taxon>
        <taxon>ecological metagenomes</taxon>
    </lineage>
</organism>
<protein>
    <submittedName>
        <fullName evidence="1">Uncharacterized protein</fullName>
    </submittedName>
</protein>
<reference evidence="1" key="1">
    <citation type="journal article" date="2015" name="Nature">
        <title>Complex archaea that bridge the gap between prokaryotes and eukaryotes.</title>
        <authorList>
            <person name="Spang A."/>
            <person name="Saw J.H."/>
            <person name="Jorgensen S.L."/>
            <person name="Zaremba-Niedzwiedzka K."/>
            <person name="Martijn J."/>
            <person name="Lind A.E."/>
            <person name="van Eijk R."/>
            <person name="Schleper C."/>
            <person name="Guy L."/>
            <person name="Ettema T.J."/>
        </authorList>
    </citation>
    <scope>NUCLEOTIDE SEQUENCE</scope>
</reference>
<sequence>MTPYEQGFRAGHQDRLTGWSSEYVRYSYLDPYHPYQSEYARGYKDGQRSS</sequence>
<evidence type="ECO:0000313" key="1">
    <source>
        <dbReference type="EMBL" id="KKN03609.1"/>
    </source>
</evidence>